<proteinExistence type="predicted"/>
<sequence>MISQTSDEQLKYIFTVLKCTEMNQPDYKRVAQEAGINSANSAQKKFKSIVEAAGFALVNKQIVDPSSEAVTSDAPSTPAKRPRAKKPTPAHAKSTPKSTKAAALKSGYSASKKRKVEEVVLDSDSEAESAVEVKDEKRESDGEETVAGDGTHALTNSPFATAAIGGCDSDDDETIKDEI</sequence>
<organism evidence="1 2">
    <name type="scientific">Neophaeococcomyces mojaviensis</name>
    <dbReference type="NCBI Taxonomy" id="3383035"/>
    <lineage>
        <taxon>Eukaryota</taxon>
        <taxon>Fungi</taxon>
        <taxon>Dikarya</taxon>
        <taxon>Ascomycota</taxon>
        <taxon>Pezizomycotina</taxon>
        <taxon>Eurotiomycetes</taxon>
        <taxon>Chaetothyriomycetidae</taxon>
        <taxon>Chaetothyriales</taxon>
        <taxon>Chaetothyriales incertae sedis</taxon>
        <taxon>Neophaeococcomyces</taxon>
    </lineage>
</organism>
<protein>
    <submittedName>
        <fullName evidence="1">Uncharacterized protein</fullName>
    </submittedName>
</protein>
<accession>A0ACC3A5C0</accession>
<keyword evidence="2" id="KW-1185">Reference proteome</keyword>
<name>A0ACC3A5C0_9EURO</name>
<gene>
    <name evidence="1" type="ORF">H2198_005635</name>
</gene>
<reference evidence="1" key="1">
    <citation type="submission" date="2022-10" db="EMBL/GenBank/DDBJ databases">
        <title>Culturing micro-colonial fungi from biological soil crusts in the Mojave desert and describing Neophaeococcomyces mojavensis, and introducing the new genera and species Taxawa tesnikishii.</title>
        <authorList>
            <person name="Kurbessoian T."/>
            <person name="Stajich J.E."/>
        </authorList>
    </citation>
    <scope>NUCLEOTIDE SEQUENCE</scope>
    <source>
        <strain evidence="1">JES_112</strain>
    </source>
</reference>
<dbReference type="EMBL" id="JAPDRQ010000094">
    <property type="protein sequence ID" value="KAJ9655544.1"/>
    <property type="molecule type" value="Genomic_DNA"/>
</dbReference>
<evidence type="ECO:0000313" key="2">
    <source>
        <dbReference type="Proteomes" id="UP001172386"/>
    </source>
</evidence>
<comment type="caution">
    <text evidence="1">The sequence shown here is derived from an EMBL/GenBank/DDBJ whole genome shotgun (WGS) entry which is preliminary data.</text>
</comment>
<dbReference type="Proteomes" id="UP001172386">
    <property type="component" value="Unassembled WGS sequence"/>
</dbReference>
<evidence type="ECO:0000313" key="1">
    <source>
        <dbReference type="EMBL" id="KAJ9655544.1"/>
    </source>
</evidence>